<proteinExistence type="predicted"/>
<sequence>MNNVAFLLGYYIRTEFVLTHLVMNFSLSGPNKIHSAFLLRGNRYVRSL</sequence>
<dbReference type="EMBL" id="QAOM01000002">
    <property type="protein sequence ID" value="PTQ85990.1"/>
    <property type="molecule type" value="Genomic_DNA"/>
</dbReference>
<dbReference type="Proteomes" id="UP000244161">
    <property type="component" value="Unassembled WGS sequence"/>
</dbReference>
<reference evidence="1 2" key="1">
    <citation type="submission" date="2018-04" db="EMBL/GenBank/DDBJ databases">
        <title>Genomic Encyclopedia of Archaeal and Bacterial Type Strains, Phase II (KMG-II): from individual species to whole genera.</title>
        <authorList>
            <person name="Goeker M."/>
        </authorList>
    </citation>
    <scope>NUCLEOTIDE SEQUENCE [LARGE SCALE GENOMIC DNA]</scope>
    <source>
        <strain evidence="1 2">DSM 18806</strain>
    </source>
</reference>
<evidence type="ECO:0000313" key="1">
    <source>
        <dbReference type="EMBL" id="PTQ85990.1"/>
    </source>
</evidence>
<name>A0A2T5IQB9_9LACT</name>
<accession>A0A2T5IQB9</accession>
<organism evidence="1 2">
    <name type="scientific">Trichococcus patagoniensis</name>
    <dbReference type="NCBI Taxonomy" id="382641"/>
    <lineage>
        <taxon>Bacteria</taxon>
        <taxon>Bacillati</taxon>
        <taxon>Bacillota</taxon>
        <taxon>Bacilli</taxon>
        <taxon>Lactobacillales</taxon>
        <taxon>Carnobacteriaceae</taxon>
        <taxon>Trichococcus</taxon>
    </lineage>
</organism>
<evidence type="ECO:0000313" key="2">
    <source>
        <dbReference type="Proteomes" id="UP000244161"/>
    </source>
</evidence>
<keyword evidence="2" id="KW-1185">Reference proteome</keyword>
<protein>
    <submittedName>
        <fullName evidence="1">Uncharacterized protein</fullName>
    </submittedName>
</protein>
<comment type="caution">
    <text evidence="1">The sequence shown here is derived from an EMBL/GenBank/DDBJ whole genome shotgun (WGS) entry which is preliminary data.</text>
</comment>
<dbReference type="AlphaFoldDB" id="A0A2T5IQB9"/>
<gene>
    <name evidence="1" type="ORF">C8U37_10293</name>
</gene>